<dbReference type="AlphaFoldDB" id="A0A5J4KVA4"/>
<name>A0A5J4KVA4_9CHLR</name>
<feature type="transmembrane region" description="Helical" evidence="1">
    <location>
        <begin position="146"/>
        <end position="165"/>
    </location>
</feature>
<sequence length="344" mass="39079">MIIHNLVAPFDQSTFANMAGFVNASDGKSYTLLHKLAGTFFISIPVATGYPNVCPANALPILGTMDAACTVLQSCWSLGYLLLWTLACWKAVHKILQERKNPDSASRESRQWQILEYSRLMILLSCGLTILIYAPSMSAASAPMLAARYLVCLLLSIPVILWPLWPHKLQFRTIPGGMLFLSRICLFLLIFCMFLSGIVEAFADITTAQQFSVHQANLIQRLQTLKATHIYSEYWTCNRLIFQSNEKIMCSVLNEDLTPGMNRYPPYHLAVKKASRPAYVFPYRSKHDLNFIKQQTQTNQLQKYRYIKYENYSLYIPRTGSACRCDLPTHEQAVPAALVANRFR</sequence>
<reference evidence="2 3" key="1">
    <citation type="submission" date="2019-10" db="EMBL/GenBank/DDBJ databases">
        <title>Dictyobacter vulcani sp. nov., within the class Ktedonobacteria, isolated from soil of volcanic Mt. Zao.</title>
        <authorList>
            <person name="Zheng Y."/>
            <person name="Wang C.M."/>
            <person name="Sakai Y."/>
            <person name="Abe K."/>
            <person name="Yokota A."/>
            <person name="Yabe S."/>
        </authorList>
    </citation>
    <scope>NUCLEOTIDE SEQUENCE [LARGE SCALE GENOMIC DNA]</scope>
    <source>
        <strain evidence="2 3">W12</strain>
    </source>
</reference>
<keyword evidence="3" id="KW-1185">Reference proteome</keyword>
<proteinExistence type="predicted"/>
<feature type="transmembrane region" description="Helical" evidence="1">
    <location>
        <begin position="177"/>
        <end position="199"/>
    </location>
</feature>
<gene>
    <name evidence="2" type="ORF">KDW_60470</name>
</gene>
<protein>
    <submittedName>
        <fullName evidence="2">Uncharacterized protein</fullName>
    </submittedName>
</protein>
<feature type="transmembrane region" description="Helical" evidence="1">
    <location>
        <begin position="117"/>
        <end position="134"/>
    </location>
</feature>
<evidence type="ECO:0000313" key="3">
    <source>
        <dbReference type="Proteomes" id="UP000326912"/>
    </source>
</evidence>
<keyword evidence="1" id="KW-0812">Transmembrane</keyword>
<organism evidence="2 3">
    <name type="scientific">Dictyobacter vulcani</name>
    <dbReference type="NCBI Taxonomy" id="2607529"/>
    <lineage>
        <taxon>Bacteria</taxon>
        <taxon>Bacillati</taxon>
        <taxon>Chloroflexota</taxon>
        <taxon>Ktedonobacteria</taxon>
        <taxon>Ktedonobacterales</taxon>
        <taxon>Dictyobacteraceae</taxon>
        <taxon>Dictyobacter</taxon>
    </lineage>
</organism>
<keyword evidence="1" id="KW-0472">Membrane</keyword>
<dbReference type="EMBL" id="BKZW01000004">
    <property type="protein sequence ID" value="GER91885.1"/>
    <property type="molecule type" value="Genomic_DNA"/>
</dbReference>
<accession>A0A5J4KVA4</accession>
<evidence type="ECO:0000256" key="1">
    <source>
        <dbReference type="SAM" id="Phobius"/>
    </source>
</evidence>
<dbReference type="Proteomes" id="UP000326912">
    <property type="component" value="Unassembled WGS sequence"/>
</dbReference>
<comment type="caution">
    <text evidence="2">The sequence shown here is derived from an EMBL/GenBank/DDBJ whole genome shotgun (WGS) entry which is preliminary data.</text>
</comment>
<keyword evidence="1" id="KW-1133">Transmembrane helix</keyword>
<evidence type="ECO:0000313" key="2">
    <source>
        <dbReference type="EMBL" id="GER91885.1"/>
    </source>
</evidence>